<protein>
    <submittedName>
        <fullName evidence="1">Uncharacterized protein</fullName>
    </submittedName>
</protein>
<comment type="caution">
    <text evidence="1">The sequence shown here is derived from an EMBL/GenBank/DDBJ whole genome shotgun (WGS) entry which is preliminary data.</text>
</comment>
<name>A0ABQ5Y729_9VIBR</name>
<reference evidence="2" key="1">
    <citation type="journal article" date="2019" name="Int. J. Syst. Evol. Microbiol.">
        <title>The Global Catalogue of Microorganisms (GCM) 10K type strain sequencing project: providing services to taxonomists for standard genome sequencing and annotation.</title>
        <authorList>
            <consortium name="The Broad Institute Genomics Platform"/>
            <consortium name="The Broad Institute Genome Sequencing Center for Infectious Disease"/>
            <person name="Wu L."/>
            <person name="Ma J."/>
        </authorList>
    </citation>
    <scope>NUCLEOTIDE SEQUENCE [LARGE SCALE GENOMIC DNA]</scope>
    <source>
        <strain evidence="2">NBRC 110633</strain>
    </source>
</reference>
<accession>A0ABQ5Y729</accession>
<dbReference type="Proteomes" id="UP001156669">
    <property type="component" value="Unassembled WGS sequence"/>
</dbReference>
<sequence>MSDNYYLMIQDFFKVYEALDRYVMNHYEEGAVWDTQLVRLDIDHGTQESSYDLAQATKMLALTEGQVKSFFVVYSFLSHNLYDLIGNRDYEDWSSDGNNLLVEYSDLTIETFSAEQIAPLMVRRAYFEWTYEALQQSYDKLNEFSHTRIA</sequence>
<dbReference type="RefSeq" id="WP_045398778.1">
    <property type="nucleotide sequence ID" value="NZ_BBLD01000014.1"/>
</dbReference>
<proteinExistence type="predicted"/>
<dbReference type="EMBL" id="BSOE01000054">
    <property type="protein sequence ID" value="GLR05409.1"/>
    <property type="molecule type" value="Genomic_DNA"/>
</dbReference>
<organism evidence="1 2">
    <name type="scientific">Vibrio hyugaensis</name>
    <dbReference type="NCBI Taxonomy" id="1534743"/>
    <lineage>
        <taxon>Bacteria</taxon>
        <taxon>Pseudomonadati</taxon>
        <taxon>Pseudomonadota</taxon>
        <taxon>Gammaproteobacteria</taxon>
        <taxon>Vibrionales</taxon>
        <taxon>Vibrionaceae</taxon>
        <taxon>Vibrio</taxon>
    </lineage>
</organism>
<evidence type="ECO:0000313" key="1">
    <source>
        <dbReference type="EMBL" id="GLR05409.1"/>
    </source>
</evidence>
<gene>
    <name evidence="1" type="ORF">GCM10007906_29970</name>
</gene>
<keyword evidence="2" id="KW-1185">Reference proteome</keyword>
<evidence type="ECO:0000313" key="2">
    <source>
        <dbReference type="Proteomes" id="UP001156669"/>
    </source>
</evidence>